<evidence type="ECO:0000256" key="4">
    <source>
        <dbReference type="ARBA" id="ARBA00022692"/>
    </source>
</evidence>
<dbReference type="GO" id="GO:0031966">
    <property type="term" value="C:mitochondrial membrane"/>
    <property type="evidence" value="ECO:0007669"/>
    <property type="project" value="UniProtKB-SubCell"/>
</dbReference>
<protein>
    <submittedName>
        <fullName evidence="12">Mitochondrial carrier</fullName>
    </submittedName>
</protein>
<proteinExistence type="inferred from homology"/>
<feature type="compositionally biased region" description="Pro residues" evidence="11">
    <location>
        <begin position="328"/>
        <end position="339"/>
    </location>
</feature>
<dbReference type="EMBL" id="KQ965735">
    <property type="protein sequence ID" value="KXS20592.1"/>
    <property type="molecule type" value="Genomic_DNA"/>
</dbReference>
<feature type="compositionally biased region" description="Polar residues" evidence="11">
    <location>
        <begin position="10"/>
        <end position="20"/>
    </location>
</feature>
<feature type="region of interest" description="Disordered" evidence="11">
    <location>
        <begin position="260"/>
        <end position="293"/>
    </location>
</feature>
<dbReference type="STRING" id="1344416.A0A139AV33"/>
<dbReference type="SUPFAM" id="SSF103506">
    <property type="entry name" value="Mitochondrial carrier"/>
    <property type="match status" value="1"/>
</dbReference>
<evidence type="ECO:0000256" key="1">
    <source>
        <dbReference type="ARBA" id="ARBA00004225"/>
    </source>
</evidence>
<evidence type="ECO:0000256" key="7">
    <source>
        <dbReference type="ARBA" id="ARBA00023128"/>
    </source>
</evidence>
<evidence type="ECO:0000256" key="8">
    <source>
        <dbReference type="ARBA" id="ARBA00023136"/>
    </source>
</evidence>
<comment type="similarity">
    <text evidence="2 10">Belongs to the mitochondrial carrier (TC 2.A.29) family.</text>
</comment>
<keyword evidence="13" id="KW-1185">Reference proteome</keyword>
<evidence type="ECO:0000313" key="13">
    <source>
        <dbReference type="Proteomes" id="UP000070544"/>
    </source>
</evidence>
<dbReference type="Pfam" id="PF00153">
    <property type="entry name" value="Mito_carr"/>
    <property type="match status" value="3"/>
</dbReference>
<feature type="region of interest" description="Disordered" evidence="11">
    <location>
        <begin position="305"/>
        <end position="356"/>
    </location>
</feature>
<accession>A0A139AV33</accession>
<feature type="compositionally biased region" description="Low complexity" evidence="11">
    <location>
        <begin position="314"/>
        <end position="327"/>
    </location>
</feature>
<organism evidence="12 13">
    <name type="scientific">Gonapodya prolifera (strain JEL478)</name>
    <name type="common">Monoblepharis prolifera</name>
    <dbReference type="NCBI Taxonomy" id="1344416"/>
    <lineage>
        <taxon>Eukaryota</taxon>
        <taxon>Fungi</taxon>
        <taxon>Fungi incertae sedis</taxon>
        <taxon>Chytridiomycota</taxon>
        <taxon>Chytridiomycota incertae sedis</taxon>
        <taxon>Monoblepharidomycetes</taxon>
        <taxon>Monoblepharidales</taxon>
        <taxon>Gonapodyaceae</taxon>
        <taxon>Gonapodya</taxon>
    </lineage>
</organism>
<feature type="repeat" description="Solcar" evidence="9">
    <location>
        <begin position="61"/>
        <end position="143"/>
    </location>
</feature>
<dbReference type="PROSITE" id="PS50920">
    <property type="entry name" value="SOLCAR"/>
    <property type="match status" value="2"/>
</dbReference>
<dbReference type="PANTHER" id="PTHR45624:SF9">
    <property type="entry name" value="CARRIER PROTEIN, PUTATIVE (AFU_ORTHOLOGUE AFUA_4G06390)-RELATED"/>
    <property type="match status" value="1"/>
</dbReference>
<keyword evidence="5" id="KW-0677">Repeat</keyword>
<keyword evidence="7" id="KW-0496">Mitochondrion</keyword>
<dbReference type="InterPro" id="IPR023395">
    <property type="entry name" value="MCP_dom_sf"/>
</dbReference>
<evidence type="ECO:0000256" key="9">
    <source>
        <dbReference type="PROSITE-ProRule" id="PRU00282"/>
    </source>
</evidence>
<evidence type="ECO:0000256" key="5">
    <source>
        <dbReference type="ARBA" id="ARBA00022737"/>
    </source>
</evidence>
<dbReference type="OrthoDB" id="2382881at2759"/>
<name>A0A139AV33_GONPJ</name>
<dbReference type="AlphaFoldDB" id="A0A139AV33"/>
<evidence type="ECO:0000256" key="2">
    <source>
        <dbReference type="ARBA" id="ARBA00006375"/>
    </source>
</evidence>
<feature type="repeat" description="Solcar" evidence="9">
    <location>
        <begin position="424"/>
        <end position="519"/>
    </location>
</feature>
<keyword evidence="4 9" id="KW-0812">Transmembrane</keyword>
<dbReference type="GO" id="GO:0022857">
    <property type="term" value="F:transmembrane transporter activity"/>
    <property type="evidence" value="ECO:0007669"/>
    <property type="project" value="TreeGrafter"/>
</dbReference>
<feature type="compositionally biased region" description="Low complexity" evidence="11">
    <location>
        <begin position="279"/>
        <end position="293"/>
    </location>
</feature>
<reference evidence="12 13" key="1">
    <citation type="journal article" date="2015" name="Genome Biol. Evol.">
        <title>Phylogenomic analyses indicate that early fungi evolved digesting cell walls of algal ancestors of land plants.</title>
        <authorList>
            <person name="Chang Y."/>
            <person name="Wang S."/>
            <person name="Sekimoto S."/>
            <person name="Aerts A.L."/>
            <person name="Choi C."/>
            <person name="Clum A."/>
            <person name="LaButti K.M."/>
            <person name="Lindquist E.A."/>
            <person name="Yee Ngan C."/>
            <person name="Ohm R.A."/>
            <person name="Salamov A.A."/>
            <person name="Grigoriev I.V."/>
            <person name="Spatafora J.W."/>
            <person name="Berbee M.L."/>
        </authorList>
    </citation>
    <scope>NUCLEOTIDE SEQUENCE [LARGE SCALE GENOMIC DNA]</scope>
    <source>
        <strain evidence="12 13">JEL478</strain>
    </source>
</reference>
<feature type="compositionally biased region" description="Pro residues" evidence="11">
    <location>
        <begin position="267"/>
        <end position="278"/>
    </location>
</feature>
<keyword evidence="3 10" id="KW-0813">Transport</keyword>
<dbReference type="Gene3D" id="1.50.40.10">
    <property type="entry name" value="Mitochondrial carrier domain"/>
    <property type="match status" value="2"/>
</dbReference>
<dbReference type="Proteomes" id="UP000070544">
    <property type="component" value="Unassembled WGS sequence"/>
</dbReference>
<feature type="region of interest" description="Disordered" evidence="11">
    <location>
        <begin position="1"/>
        <end position="20"/>
    </location>
</feature>
<keyword evidence="6" id="KW-1133">Transmembrane helix</keyword>
<dbReference type="InterPro" id="IPR050567">
    <property type="entry name" value="Mitochondrial_Carrier"/>
</dbReference>
<evidence type="ECO:0000256" key="3">
    <source>
        <dbReference type="ARBA" id="ARBA00022448"/>
    </source>
</evidence>
<sequence length="533" mass="56587">MAGEAMRVQSALSSDSNPPELNDTSIAGSFARIVTPPQLADTPLLQLLIPPEYAPTFWSVVHNNRTAVAATASALVGVAVGYPFDSIKTRMQTADYPSMRACVKDTYKTEGLGGFYRGCLPTIAIVAFLRSLTFKTYHTSRKLVLHNVFPHPSDNNLPSEDIPVGPTWTAKRTYAQLAATTAIAGATAGTVQSMVNAPLELVKIARQLERMLRLEEEARRKVMQKAFESARLTVGAEAAGLGTAAAAASAVGVAGVAGAAGATTGPAAPPTKPPPVRPIPTTTTLSPNPVTTGTALRSMTTLAGRTAVPNGHSPITAPGNAALAAASRPPPTAPRPPSHLRPFSTSPQTLQAAPLPKPPQATFLTRILTPDSSLGAGYRIARLRGVRALYTGVGLHTLRDFFGTSIYWLTYESLKHAAGLYELSGPWVHMVAGGSAGAVSWLVTFPVDLVKSVVQKEALVGMSGSDRQWRERATAREVATRVWRRGGWRALYNGVGATVVRAIPIHSLTFLVYEAALKWTTEQYSKATLMLIE</sequence>
<evidence type="ECO:0000256" key="11">
    <source>
        <dbReference type="SAM" id="MobiDB-lite"/>
    </source>
</evidence>
<dbReference type="PANTHER" id="PTHR45624">
    <property type="entry name" value="MITOCHONDRIAL BASIC AMINO ACIDS TRANSPORTER-RELATED"/>
    <property type="match status" value="1"/>
</dbReference>
<evidence type="ECO:0000256" key="10">
    <source>
        <dbReference type="RuleBase" id="RU000488"/>
    </source>
</evidence>
<evidence type="ECO:0000256" key="6">
    <source>
        <dbReference type="ARBA" id="ARBA00022989"/>
    </source>
</evidence>
<dbReference type="InterPro" id="IPR018108">
    <property type="entry name" value="MCP_transmembrane"/>
</dbReference>
<evidence type="ECO:0000313" key="12">
    <source>
        <dbReference type="EMBL" id="KXS20592.1"/>
    </source>
</evidence>
<gene>
    <name evidence="12" type="ORF">M427DRAFT_151888</name>
</gene>
<keyword evidence="8 9" id="KW-0472">Membrane</keyword>
<comment type="subcellular location">
    <subcellularLocation>
        <location evidence="1">Mitochondrion membrane</location>
        <topology evidence="1">Multi-pass membrane protein</topology>
    </subcellularLocation>
</comment>